<dbReference type="SUPFAM" id="SSF46785">
    <property type="entry name" value="Winged helix' DNA-binding domain"/>
    <property type="match status" value="1"/>
</dbReference>
<accession>A0A1H7L573</accession>
<dbReference type="Proteomes" id="UP000183015">
    <property type="component" value="Unassembled WGS sequence"/>
</dbReference>
<dbReference type="RefSeq" id="WP_161791188.1">
    <property type="nucleotide sequence ID" value="NZ_BBPN01000001.1"/>
</dbReference>
<reference evidence="3" key="1">
    <citation type="submission" date="2016-10" db="EMBL/GenBank/DDBJ databases">
        <authorList>
            <person name="Varghese N."/>
        </authorList>
    </citation>
    <scope>NUCLEOTIDE SEQUENCE [LARGE SCALE GENOMIC DNA]</scope>
    <source>
        <strain evidence="3">DSM 45096 / BCRC 16803 / CGMCC 4.1857 / CIP 109030 / JCM 12277 / KCTC 19219 / NBRC 100920 / 33214</strain>
    </source>
</reference>
<keyword evidence="2" id="KW-0238">DNA-binding</keyword>
<dbReference type="Gene3D" id="1.10.10.10">
    <property type="entry name" value="Winged helix-like DNA-binding domain superfamily/Winged helix DNA-binding domain"/>
    <property type="match status" value="1"/>
</dbReference>
<evidence type="ECO:0000313" key="2">
    <source>
        <dbReference type="EMBL" id="SEK94142.1"/>
    </source>
</evidence>
<dbReference type="InterPro" id="IPR036390">
    <property type="entry name" value="WH_DNA-bd_sf"/>
</dbReference>
<sequence>MTSDPLPVEPLPATAWAVLGLLSFGRELTGYELKKWAELTLAHFFWSPSSAELYAELRHLERSGHVAVDTLPGELGARRRYRLTPSGEDALRRRLAHTPLPPVDPPPAFHLWLGHLHDPARLRELLRAARALADKRAAQAETDALALADSPELTHAARALRLAARAHADERDRLDAALDDLEA</sequence>
<feature type="domain" description="Transcription regulator PadR N-terminal" evidence="1">
    <location>
        <begin position="18"/>
        <end position="92"/>
    </location>
</feature>
<dbReference type="InterPro" id="IPR036388">
    <property type="entry name" value="WH-like_DNA-bd_sf"/>
</dbReference>
<keyword evidence="3" id="KW-1185">Reference proteome</keyword>
<protein>
    <submittedName>
        <fullName evidence="2">DNA-binding transcriptional regulator, PadR family</fullName>
    </submittedName>
</protein>
<evidence type="ECO:0000259" key="1">
    <source>
        <dbReference type="Pfam" id="PF03551"/>
    </source>
</evidence>
<dbReference type="GO" id="GO:0003677">
    <property type="term" value="F:DNA binding"/>
    <property type="evidence" value="ECO:0007669"/>
    <property type="project" value="UniProtKB-KW"/>
</dbReference>
<evidence type="ECO:0000313" key="3">
    <source>
        <dbReference type="Proteomes" id="UP000183015"/>
    </source>
</evidence>
<dbReference type="EMBL" id="FOAZ01000004">
    <property type="protein sequence ID" value="SEK94142.1"/>
    <property type="molecule type" value="Genomic_DNA"/>
</dbReference>
<dbReference type="InterPro" id="IPR005149">
    <property type="entry name" value="Tscrpt_reg_PadR_N"/>
</dbReference>
<organism evidence="2 3">
    <name type="scientific">Streptacidiphilus jiangxiensis</name>
    <dbReference type="NCBI Taxonomy" id="235985"/>
    <lineage>
        <taxon>Bacteria</taxon>
        <taxon>Bacillati</taxon>
        <taxon>Actinomycetota</taxon>
        <taxon>Actinomycetes</taxon>
        <taxon>Kitasatosporales</taxon>
        <taxon>Streptomycetaceae</taxon>
        <taxon>Streptacidiphilus</taxon>
    </lineage>
</organism>
<gene>
    <name evidence="2" type="ORF">SAMN05414137_104346</name>
</gene>
<dbReference type="eggNOG" id="COG1695">
    <property type="taxonomic scope" value="Bacteria"/>
</dbReference>
<proteinExistence type="predicted"/>
<dbReference type="Pfam" id="PF03551">
    <property type="entry name" value="PadR"/>
    <property type="match status" value="1"/>
</dbReference>
<dbReference type="STRING" id="235985.SAMN05414137_104346"/>
<name>A0A1H7L573_STRJI</name>
<dbReference type="AlphaFoldDB" id="A0A1H7L573"/>